<dbReference type="AlphaFoldDB" id="A0A2P6V002"/>
<dbReference type="InterPro" id="IPR018108">
    <property type="entry name" value="MCP_transmembrane"/>
</dbReference>
<keyword evidence="11 12" id="KW-0472">Membrane</keyword>
<evidence type="ECO:0000256" key="12">
    <source>
        <dbReference type="PROSITE-ProRule" id="PRU00282"/>
    </source>
</evidence>
<organism evidence="15 16">
    <name type="scientific">Micractinium conductrix</name>
    <dbReference type="NCBI Taxonomy" id="554055"/>
    <lineage>
        <taxon>Eukaryota</taxon>
        <taxon>Viridiplantae</taxon>
        <taxon>Chlorophyta</taxon>
        <taxon>core chlorophytes</taxon>
        <taxon>Trebouxiophyceae</taxon>
        <taxon>Chlorellales</taxon>
        <taxon>Chlorellaceae</taxon>
        <taxon>Chlorella clade</taxon>
        <taxon>Micractinium</taxon>
    </lineage>
</organism>
<evidence type="ECO:0000256" key="3">
    <source>
        <dbReference type="ARBA" id="ARBA00022448"/>
    </source>
</evidence>
<evidence type="ECO:0000256" key="5">
    <source>
        <dbReference type="ARBA" id="ARBA00022723"/>
    </source>
</evidence>
<dbReference type="InterPro" id="IPR023395">
    <property type="entry name" value="MCP_dom_sf"/>
</dbReference>
<evidence type="ECO:0000256" key="4">
    <source>
        <dbReference type="ARBA" id="ARBA00022692"/>
    </source>
</evidence>
<feature type="repeat" description="Solcar" evidence="12">
    <location>
        <begin position="145"/>
        <end position="232"/>
    </location>
</feature>
<evidence type="ECO:0000256" key="7">
    <source>
        <dbReference type="ARBA" id="ARBA00022792"/>
    </source>
</evidence>
<reference evidence="15 16" key="1">
    <citation type="journal article" date="2018" name="Plant J.">
        <title>Genome sequences of Chlorella sorokiniana UTEX 1602 and Micractinium conductrix SAG 241.80: implications to maltose excretion by a green alga.</title>
        <authorList>
            <person name="Arriola M.B."/>
            <person name="Velmurugan N."/>
            <person name="Zhang Y."/>
            <person name="Plunkett M.H."/>
            <person name="Hondzo H."/>
            <person name="Barney B.M."/>
        </authorList>
    </citation>
    <scope>NUCLEOTIDE SEQUENCE [LARGE SCALE GENOMIC DNA]</scope>
    <source>
        <strain evidence="15 16">SAG 241.80</strain>
    </source>
</reference>
<keyword evidence="3 13" id="KW-0813">Transport</keyword>
<name>A0A2P6V002_9CHLO</name>
<evidence type="ECO:0000256" key="9">
    <source>
        <dbReference type="ARBA" id="ARBA00022989"/>
    </source>
</evidence>
<keyword evidence="5" id="KW-0479">Metal-binding</keyword>
<keyword evidence="7" id="KW-0999">Mitochondrion inner membrane</keyword>
<evidence type="ECO:0000256" key="8">
    <source>
        <dbReference type="ARBA" id="ARBA00022837"/>
    </source>
</evidence>
<keyword evidence="9" id="KW-1133">Transmembrane helix</keyword>
<comment type="similarity">
    <text evidence="2 13">Belongs to the mitochondrial carrier (TC 2.A.29) family.</text>
</comment>
<keyword evidence="16" id="KW-1185">Reference proteome</keyword>
<evidence type="ECO:0000256" key="13">
    <source>
        <dbReference type="RuleBase" id="RU000488"/>
    </source>
</evidence>
<evidence type="ECO:0000313" key="15">
    <source>
        <dbReference type="EMBL" id="PSC67426.1"/>
    </source>
</evidence>
<dbReference type="GO" id="GO:0005743">
    <property type="term" value="C:mitochondrial inner membrane"/>
    <property type="evidence" value="ECO:0007669"/>
    <property type="project" value="UniProtKB-SubCell"/>
</dbReference>
<comment type="subcellular location">
    <subcellularLocation>
        <location evidence="1">Mitochondrion inner membrane</location>
        <topology evidence="1">Multi-pass membrane protein</topology>
    </subcellularLocation>
</comment>
<dbReference type="OrthoDB" id="270584at2759"/>
<keyword evidence="4 12" id="KW-0812">Transmembrane</keyword>
<evidence type="ECO:0000313" key="16">
    <source>
        <dbReference type="Proteomes" id="UP000239649"/>
    </source>
</evidence>
<dbReference type="SUPFAM" id="SSF103506">
    <property type="entry name" value="Mitochondrial carrier"/>
    <property type="match status" value="1"/>
</dbReference>
<feature type="region of interest" description="Disordered" evidence="14">
    <location>
        <begin position="1"/>
        <end position="40"/>
    </location>
</feature>
<dbReference type="PROSITE" id="PS50920">
    <property type="entry name" value="SOLCAR"/>
    <property type="match status" value="3"/>
</dbReference>
<sequence>MQAAIETGPVQDQQSGSSSSSSGGVTSAPSMASGSKQDKRSLTWSQISKSLLAGGVAGAVSRTAVAPLERLKILMQIQGNEKVYNGVWQGTVQMFRTDGLKGMFKGNGLNCIRIIPNQAIKFMTYEQLSRKISHYLIDNGGDGKLTPALRLTAGAGAGIIGMSATYPMDMVRGRITIQEASNAQYRGLLHATGCIIREEGVLALWRGWLPSVIGVVPYVGLNFGVYETLKDVIIKMYGLRNERDLSIAVRLGCGAVAGTLGQTLAYPFDVCRRRLQVSGWSGAKNLHADHGHAVAYRGMVDCFVRTVREEGMQALFKGLAPNYVKVVPSIAIAFVTYEQVKEVLGAEIRLSD</sequence>
<gene>
    <name evidence="15" type="ORF">C2E20_8880</name>
</gene>
<dbReference type="PANTHER" id="PTHR24089">
    <property type="entry name" value="SOLUTE CARRIER FAMILY 25"/>
    <property type="match status" value="1"/>
</dbReference>
<dbReference type="EMBL" id="LHPF02000059">
    <property type="protein sequence ID" value="PSC67426.1"/>
    <property type="molecule type" value="Genomic_DNA"/>
</dbReference>
<feature type="compositionally biased region" description="Low complexity" evidence="14">
    <location>
        <begin position="15"/>
        <end position="24"/>
    </location>
</feature>
<proteinExistence type="inferred from homology"/>
<dbReference type="STRING" id="554055.A0A2P6V002"/>
<dbReference type="Proteomes" id="UP000239649">
    <property type="component" value="Unassembled WGS sequence"/>
</dbReference>
<keyword evidence="10" id="KW-0496">Mitochondrion</keyword>
<evidence type="ECO:0000256" key="1">
    <source>
        <dbReference type="ARBA" id="ARBA00004448"/>
    </source>
</evidence>
<dbReference type="Gene3D" id="1.50.40.10">
    <property type="entry name" value="Mitochondrial carrier domain"/>
    <property type="match status" value="1"/>
</dbReference>
<dbReference type="GO" id="GO:0055085">
    <property type="term" value="P:transmembrane transport"/>
    <property type="evidence" value="ECO:0007669"/>
    <property type="project" value="InterPro"/>
</dbReference>
<evidence type="ECO:0000256" key="14">
    <source>
        <dbReference type="SAM" id="MobiDB-lite"/>
    </source>
</evidence>
<evidence type="ECO:0000256" key="10">
    <source>
        <dbReference type="ARBA" id="ARBA00023128"/>
    </source>
</evidence>
<protein>
    <submittedName>
        <fullName evidence="15">Mitochondrial adenine nucleotide transporter ADNT1-like isoform B</fullName>
    </submittedName>
</protein>
<keyword evidence="6" id="KW-0677">Repeat</keyword>
<feature type="repeat" description="Solcar" evidence="12">
    <location>
        <begin position="245"/>
        <end position="343"/>
    </location>
</feature>
<accession>A0A2P6V002</accession>
<evidence type="ECO:0000256" key="2">
    <source>
        <dbReference type="ARBA" id="ARBA00006375"/>
    </source>
</evidence>
<feature type="compositionally biased region" description="Polar residues" evidence="14">
    <location>
        <begin position="25"/>
        <end position="35"/>
    </location>
</feature>
<dbReference type="GO" id="GO:0046872">
    <property type="term" value="F:metal ion binding"/>
    <property type="evidence" value="ECO:0007669"/>
    <property type="project" value="UniProtKB-KW"/>
</dbReference>
<comment type="caution">
    <text evidence="15">The sequence shown here is derived from an EMBL/GenBank/DDBJ whole genome shotgun (WGS) entry which is preliminary data.</text>
</comment>
<dbReference type="PRINTS" id="PR00926">
    <property type="entry name" value="MITOCARRIER"/>
</dbReference>
<dbReference type="InterPro" id="IPR002067">
    <property type="entry name" value="MCP"/>
</dbReference>
<keyword evidence="8" id="KW-0106">Calcium</keyword>
<evidence type="ECO:0000256" key="6">
    <source>
        <dbReference type="ARBA" id="ARBA00022737"/>
    </source>
</evidence>
<dbReference type="Pfam" id="PF00153">
    <property type="entry name" value="Mito_carr"/>
    <property type="match status" value="3"/>
</dbReference>
<dbReference type="FunFam" id="1.50.40.10:FF:000016">
    <property type="entry name" value="Solute carrier family 25 member 23"/>
    <property type="match status" value="1"/>
</dbReference>
<evidence type="ECO:0000256" key="11">
    <source>
        <dbReference type="ARBA" id="ARBA00023136"/>
    </source>
</evidence>
<feature type="repeat" description="Solcar" evidence="12">
    <location>
        <begin position="45"/>
        <end position="131"/>
    </location>
</feature>